<organism evidence="1">
    <name type="scientific">marine sediment metagenome</name>
    <dbReference type="NCBI Taxonomy" id="412755"/>
    <lineage>
        <taxon>unclassified sequences</taxon>
        <taxon>metagenomes</taxon>
        <taxon>ecological metagenomes</taxon>
    </lineage>
</organism>
<comment type="caution">
    <text evidence="1">The sequence shown here is derived from an EMBL/GenBank/DDBJ whole genome shotgun (WGS) entry which is preliminary data.</text>
</comment>
<evidence type="ECO:0000313" key="1">
    <source>
        <dbReference type="EMBL" id="KKK83703.1"/>
    </source>
</evidence>
<dbReference type="EMBL" id="LAZR01052098">
    <property type="protein sequence ID" value="KKK83703.1"/>
    <property type="molecule type" value="Genomic_DNA"/>
</dbReference>
<reference evidence="1" key="1">
    <citation type="journal article" date="2015" name="Nature">
        <title>Complex archaea that bridge the gap between prokaryotes and eukaryotes.</title>
        <authorList>
            <person name="Spang A."/>
            <person name="Saw J.H."/>
            <person name="Jorgensen S.L."/>
            <person name="Zaremba-Niedzwiedzka K."/>
            <person name="Martijn J."/>
            <person name="Lind A.E."/>
            <person name="van Eijk R."/>
            <person name="Schleper C."/>
            <person name="Guy L."/>
            <person name="Ettema T.J."/>
        </authorList>
    </citation>
    <scope>NUCLEOTIDE SEQUENCE</scope>
</reference>
<gene>
    <name evidence="1" type="ORF">LCGC14_2790710</name>
</gene>
<name>A0A0F8YQJ5_9ZZZZ</name>
<accession>A0A0F8YQJ5</accession>
<dbReference type="AlphaFoldDB" id="A0A0F8YQJ5"/>
<feature type="non-terminal residue" evidence="1">
    <location>
        <position position="1"/>
    </location>
</feature>
<sequence length="69" mass="7384">ALMGCLTEEEAEAVSGMYLFLHIDRPGSALCVDMVREMPSGTDKAQSNKLEKDLAQAEALAEIRATAGE</sequence>
<proteinExistence type="predicted"/>
<protein>
    <submittedName>
        <fullName evidence="1">Uncharacterized protein</fullName>
    </submittedName>
</protein>